<dbReference type="Proteomes" id="UP000332933">
    <property type="component" value="Unassembled WGS sequence"/>
</dbReference>
<reference evidence="2 3" key="1">
    <citation type="submission" date="2019-03" db="EMBL/GenBank/DDBJ databases">
        <authorList>
            <person name="Gaulin E."/>
            <person name="Dumas B."/>
        </authorList>
    </citation>
    <scope>NUCLEOTIDE SEQUENCE [LARGE SCALE GENOMIC DNA]</scope>
    <source>
        <strain evidence="2">CBS 568.67</strain>
    </source>
</reference>
<dbReference type="EMBL" id="CAADRA010000412">
    <property type="protein sequence ID" value="VFT80068.1"/>
    <property type="molecule type" value="Genomic_DNA"/>
</dbReference>
<proteinExistence type="predicted"/>
<name>A0A485K991_9STRA</name>
<organism evidence="2 3">
    <name type="scientific">Aphanomyces stellatus</name>
    <dbReference type="NCBI Taxonomy" id="120398"/>
    <lineage>
        <taxon>Eukaryota</taxon>
        <taxon>Sar</taxon>
        <taxon>Stramenopiles</taxon>
        <taxon>Oomycota</taxon>
        <taxon>Saprolegniomycetes</taxon>
        <taxon>Saprolegniales</taxon>
        <taxon>Verrucalvaceae</taxon>
        <taxon>Aphanomyces</taxon>
    </lineage>
</organism>
<sequence length="247" mass="27422">MDVERTFCLPRQSTLPQSRRWAPLIQAINIHVMVGASLTLTSPMQLWLANIVDPTPATLLLSGSTSTTRRWAAAKSCRSKAELAHAGLGAAAAADPKHPVNRDQHCAVLSRRRALRVLANGCRHRAPHALEPGSLRSPQHAPALARQRLRRPALPLPLLYHGHHTLSKFVARGPVLRYTLSFLARITPPSKTFLATNKVTWLVSVVNITMISPGRTRPPFSTWRFPQVVASMPRCTMWIGWVRNDDD</sequence>
<gene>
    <name evidence="2" type="primary">Aste57867_2884</name>
    <name evidence="1" type="ORF">As57867_002876</name>
    <name evidence="2" type="ORF">ASTE57867_2884</name>
</gene>
<protein>
    <submittedName>
        <fullName evidence="2">Aste57867_2884 protein</fullName>
    </submittedName>
</protein>
<evidence type="ECO:0000313" key="2">
    <source>
        <dbReference type="EMBL" id="VFT80068.1"/>
    </source>
</evidence>
<evidence type="ECO:0000313" key="3">
    <source>
        <dbReference type="Proteomes" id="UP000332933"/>
    </source>
</evidence>
<keyword evidence="3" id="KW-1185">Reference proteome</keyword>
<reference evidence="1" key="2">
    <citation type="submission" date="2019-06" db="EMBL/GenBank/DDBJ databases">
        <title>Genomics analysis of Aphanomyces spp. identifies a new class of oomycete effector associated with host adaptation.</title>
        <authorList>
            <person name="Gaulin E."/>
        </authorList>
    </citation>
    <scope>NUCLEOTIDE SEQUENCE</scope>
    <source>
        <strain evidence="1">CBS 578.67</strain>
    </source>
</reference>
<dbReference type="EMBL" id="VJMH01000412">
    <property type="protein sequence ID" value="KAF0716373.1"/>
    <property type="molecule type" value="Genomic_DNA"/>
</dbReference>
<evidence type="ECO:0000313" key="1">
    <source>
        <dbReference type="EMBL" id="KAF0716373.1"/>
    </source>
</evidence>
<dbReference type="AlphaFoldDB" id="A0A485K991"/>
<accession>A0A485K991</accession>